<dbReference type="EMBL" id="JAMYJR010000034">
    <property type="protein sequence ID" value="MCO8275096.1"/>
    <property type="molecule type" value="Genomic_DNA"/>
</dbReference>
<proteinExistence type="predicted"/>
<organism evidence="1 2">
    <name type="scientific">Paractinoplanes aksuensis</name>
    <dbReference type="NCBI Taxonomy" id="2939490"/>
    <lineage>
        <taxon>Bacteria</taxon>
        <taxon>Bacillati</taxon>
        <taxon>Actinomycetota</taxon>
        <taxon>Actinomycetes</taxon>
        <taxon>Micromonosporales</taxon>
        <taxon>Micromonosporaceae</taxon>
        <taxon>Paractinoplanes</taxon>
    </lineage>
</organism>
<reference evidence="1 2" key="1">
    <citation type="submission" date="2022-06" db="EMBL/GenBank/DDBJ databases">
        <title>New Species of the Genus Actinoplanes, ActinopZanes ferrugineus.</title>
        <authorList>
            <person name="Ding P."/>
        </authorList>
    </citation>
    <scope>NUCLEOTIDE SEQUENCE [LARGE SCALE GENOMIC DNA]</scope>
    <source>
        <strain evidence="1 2">TRM88003</strain>
    </source>
</reference>
<dbReference type="Proteomes" id="UP001523369">
    <property type="component" value="Unassembled WGS sequence"/>
</dbReference>
<dbReference type="RefSeq" id="WP_253241164.1">
    <property type="nucleotide sequence ID" value="NZ_JAMYJR010000034.1"/>
</dbReference>
<protein>
    <submittedName>
        <fullName evidence="1">Uncharacterized protein</fullName>
    </submittedName>
</protein>
<name>A0ABT1DZR6_9ACTN</name>
<evidence type="ECO:0000313" key="2">
    <source>
        <dbReference type="Proteomes" id="UP001523369"/>
    </source>
</evidence>
<accession>A0ABT1DZR6</accession>
<comment type="caution">
    <text evidence="1">The sequence shown here is derived from an EMBL/GenBank/DDBJ whole genome shotgun (WGS) entry which is preliminary data.</text>
</comment>
<keyword evidence="2" id="KW-1185">Reference proteome</keyword>
<sequence>MTFGSASAGRPANGANLVAGANRAMTFGGRKSVVVPAGKTVLSDPVRVVVTDAQTQRLAVSSTCPARPAR</sequence>
<gene>
    <name evidence="1" type="ORF">M1L60_31405</name>
</gene>
<evidence type="ECO:0000313" key="1">
    <source>
        <dbReference type="EMBL" id="MCO8275096.1"/>
    </source>
</evidence>